<keyword evidence="6" id="KW-0067">ATP-binding</keyword>
<dbReference type="Gene3D" id="3.40.50.300">
    <property type="entry name" value="P-loop containing nucleotide triphosphate hydrolases"/>
    <property type="match status" value="1"/>
</dbReference>
<comment type="similarity">
    <text evidence="2">Belongs to the CbbQ/NirQ/NorQ/GpvN family.</text>
</comment>
<evidence type="ECO:0000256" key="1">
    <source>
        <dbReference type="ARBA" id="ARBA00004496"/>
    </source>
</evidence>
<evidence type="ECO:0000256" key="5">
    <source>
        <dbReference type="ARBA" id="ARBA00022801"/>
    </source>
</evidence>
<dbReference type="GO" id="GO:0031411">
    <property type="term" value="C:gas vesicle"/>
    <property type="evidence" value="ECO:0007669"/>
    <property type="project" value="UniProtKB-SubCell"/>
</dbReference>
<dbReference type="EMBL" id="CP051167">
    <property type="protein sequence ID" value="QIZ73588.1"/>
    <property type="molecule type" value="Genomic_DNA"/>
</dbReference>
<keyword evidence="8" id="KW-0238">DNA-binding</keyword>
<evidence type="ECO:0000259" key="12">
    <source>
        <dbReference type="SMART" id="SM00382"/>
    </source>
</evidence>
<dbReference type="Proteomes" id="UP000500857">
    <property type="component" value="Chromosome"/>
</dbReference>
<keyword evidence="5" id="KW-0378">Hydrolase</keyword>
<keyword evidence="4" id="KW-0547">Nucleotide-binding</keyword>
<evidence type="ECO:0000256" key="7">
    <source>
        <dbReference type="ARBA" id="ARBA00022987"/>
    </source>
</evidence>
<reference evidence="13 14" key="1">
    <citation type="submission" date="2020-04" db="EMBL/GenBank/DDBJ databases">
        <authorList>
            <person name="Basu S."/>
            <person name="Maruthanayagam V."/>
            <person name="Chakraborty S."/>
            <person name="Pramanik A."/>
            <person name="Mukherjee J."/>
            <person name="Brink B."/>
        </authorList>
    </citation>
    <scope>NUCLEOTIDE SEQUENCE [LARGE SCALE GENOMIC DNA]</scope>
    <source>
        <strain evidence="13 14">AP17</strain>
    </source>
</reference>
<dbReference type="GO" id="GO:0016887">
    <property type="term" value="F:ATP hydrolysis activity"/>
    <property type="evidence" value="ECO:0007669"/>
    <property type="project" value="InterPro"/>
</dbReference>
<dbReference type="SUPFAM" id="SSF52540">
    <property type="entry name" value="P-loop containing nucleoside triphosphate hydrolases"/>
    <property type="match status" value="1"/>
</dbReference>
<feature type="domain" description="AAA+ ATPase" evidence="12">
    <location>
        <begin position="44"/>
        <end position="212"/>
    </location>
</feature>
<evidence type="ECO:0000256" key="4">
    <source>
        <dbReference type="ARBA" id="ARBA00022741"/>
    </source>
</evidence>
<keyword evidence="3" id="KW-0963">Cytoplasm</keyword>
<proteinExistence type="inferred from homology"/>
<dbReference type="KEGG" id="oxy:HCG48_04210"/>
<dbReference type="NCBIfam" id="TIGR02640">
    <property type="entry name" value="gas_vesic_GvpN"/>
    <property type="match status" value="1"/>
</dbReference>
<dbReference type="AlphaFoldDB" id="A0A6H1U3X3"/>
<dbReference type="GO" id="GO:0003677">
    <property type="term" value="F:DNA binding"/>
    <property type="evidence" value="ECO:0007669"/>
    <property type="project" value="UniProtKB-KW"/>
</dbReference>
<dbReference type="SMART" id="SM00382">
    <property type="entry name" value="AAA"/>
    <property type="match status" value="1"/>
</dbReference>
<dbReference type="InterPro" id="IPR027417">
    <property type="entry name" value="P-loop_NTPase"/>
</dbReference>
<evidence type="ECO:0000313" key="14">
    <source>
        <dbReference type="Proteomes" id="UP000500857"/>
    </source>
</evidence>
<dbReference type="GO" id="GO:0005737">
    <property type="term" value="C:cytoplasm"/>
    <property type="evidence" value="ECO:0007669"/>
    <property type="project" value="UniProtKB-SubCell"/>
</dbReference>
<protein>
    <submittedName>
        <fullName evidence="13">Gas vesicle protein GvpN</fullName>
    </submittedName>
</protein>
<evidence type="ECO:0000256" key="11">
    <source>
        <dbReference type="SAM" id="MobiDB-lite"/>
    </source>
</evidence>
<organism evidence="13 14">
    <name type="scientific">Oxynema aestuarii AP17</name>
    <dbReference type="NCBI Taxonomy" id="2064643"/>
    <lineage>
        <taxon>Bacteria</taxon>
        <taxon>Bacillati</taxon>
        <taxon>Cyanobacteriota</taxon>
        <taxon>Cyanophyceae</taxon>
        <taxon>Oscillatoriophycideae</taxon>
        <taxon>Oscillatoriales</taxon>
        <taxon>Oscillatoriaceae</taxon>
        <taxon>Oxynema</taxon>
        <taxon>Oxynema aestuarii</taxon>
    </lineage>
</organism>
<feature type="region of interest" description="Disordered" evidence="11">
    <location>
        <begin position="313"/>
        <end position="334"/>
    </location>
</feature>
<dbReference type="InterPro" id="IPR050764">
    <property type="entry name" value="CbbQ/NirQ/NorQ/GpvN"/>
</dbReference>
<dbReference type="PANTHER" id="PTHR42759:SF1">
    <property type="entry name" value="MAGNESIUM-CHELATASE SUBUNIT CHLD"/>
    <property type="match status" value="1"/>
</dbReference>
<evidence type="ECO:0000256" key="2">
    <source>
        <dbReference type="ARBA" id="ARBA00009417"/>
    </source>
</evidence>
<dbReference type="InterPro" id="IPR036390">
    <property type="entry name" value="WH_DNA-bd_sf"/>
</dbReference>
<keyword evidence="7" id="KW-0304">Gas vesicle</keyword>
<name>A0A6H1U3X3_9CYAN</name>
<evidence type="ECO:0000313" key="13">
    <source>
        <dbReference type="EMBL" id="QIZ73588.1"/>
    </source>
</evidence>
<gene>
    <name evidence="13" type="primary">gvpN</name>
    <name evidence="13" type="ORF">HCG48_04210</name>
</gene>
<dbReference type="InterPro" id="IPR013462">
    <property type="entry name" value="Gas-vesicle_GvpN"/>
</dbReference>
<comment type="catalytic activity">
    <reaction evidence="10">
        <text>ATP + H2O = ADP + phosphate + H(+)</text>
        <dbReference type="Rhea" id="RHEA:13065"/>
        <dbReference type="ChEBI" id="CHEBI:15377"/>
        <dbReference type="ChEBI" id="CHEBI:15378"/>
        <dbReference type="ChEBI" id="CHEBI:30616"/>
        <dbReference type="ChEBI" id="CHEBI:43474"/>
        <dbReference type="ChEBI" id="CHEBI:456216"/>
    </reaction>
</comment>
<dbReference type="CDD" id="cd00009">
    <property type="entry name" value="AAA"/>
    <property type="match status" value="1"/>
</dbReference>
<evidence type="ECO:0000256" key="6">
    <source>
        <dbReference type="ARBA" id="ARBA00022840"/>
    </source>
</evidence>
<accession>A0A6H1U3X3</accession>
<dbReference type="SUPFAM" id="SSF46785">
    <property type="entry name" value="Winged helix' DNA-binding domain"/>
    <property type="match status" value="1"/>
</dbReference>
<evidence type="ECO:0000256" key="3">
    <source>
        <dbReference type="ARBA" id="ARBA00022490"/>
    </source>
</evidence>
<dbReference type="InterPro" id="IPR011704">
    <property type="entry name" value="ATPase_dyneun-rel_AAA"/>
</dbReference>
<evidence type="ECO:0000256" key="9">
    <source>
        <dbReference type="ARBA" id="ARBA00035108"/>
    </source>
</evidence>
<comment type="subcellular location">
    <subcellularLocation>
        <location evidence="1">Cytoplasm</location>
    </subcellularLocation>
    <subcellularLocation>
        <location evidence="9">Gas vesicle</location>
    </subcellularLocation>
</comment>
<sequence>MFLGYLVCFAFFLLTIVLQTRPKGFVNTPFIDRLVTRSLRYLRSGFSIHLRGPAGTGKTTLALHLADLLNRPTVLIFGDEQLKSSDLIGTQSGYHRKQVVDRFIHSVVKIEDEFGENWLDSRLTLACREGFTLVYDEFNRSRPEVNNVLLSALEEKLLVLPPNIQRSEYVRVHPEFRVIFTSNPAEYCGIHDTQDALVDRLVTIELEEPDELSEIEMLVCKYSFDRRDAETIVRLVKRFHQETESDKTSGLRSALAIAKICQVHDIPIRSDCEAFRDLCGDVLLSRAAISLSKAQGYLDALLDRLTPEMTGENADRAADIPVKNQPESPRKSPEEAIAPTVAYELEIYDYLQHNHGVRVSAIESALGIDRVEAVRGLRSLIQKGLVVHKDARLYVSSSGLD</sequence>
<dbReference type="GO" id="GO:0005524">
    <property type="term" value="F:ATP binding"/>
    <property type="evidence" value="ECO:0007669"/>
    <property type="project" value="UniProtKB-KW"/>
</dbReference>
<evidence type="ECO:0000256" key="8">
    <source>
        <dbReference type="ARBA" id="ARBA00023125"/>
    </source>
</evidence>
<dbReference type="PANTHER" id="PTHR42759">
    <property type="entry name" value="MOXR FAMILY PROTEIN"/>
    <property type="match status" value="1"/>
</dbReference>
<evidence type="ECO:0000256" key="10">
    <source>
        <dbReference type="ARBA" id="ARBA00049360"/>
    </source>
</evidence>
<keyword evidence="14" id="KW-1185">Reference proteome</keyword>
<dbReference type="InterPro" id="IPR003593">
    <property type="entry name" value="AAA+_ATPase"/>
</dbReference>
<dbReference type="GO" id="GO:0031412">
    <property type="term" value="P:gas vesicle organization"/>
    <property type="evidence" value="ECO:0007669"/>
    <property type="project" value="InterPro"/>
</dbReference>
<dbReference type="Pfam" id="PF07728">
    <property type="entry name" value="AAA_5"/>
    <property type="match status" value="1"/>
</dbReference>